<comment type="caution">
    <text evidence="6">The sequence shown here is derived from an EMBL/GenBank/DDBJ whole genome shotgun (WGS) entry which is preliminary data.</text>
</comment>
<evidence type="ECO:0000256" key="3">
    <source>
        <dbReference type="ARBA" id="ARBA00023274"/>
    </source>
</evidence>
<dbReference type="EMBL" id="LVWE01000085">
    <property type="protein sequence ID" value="OAD40739.1"/>
    <property type="molecule type" value="Genomic_DNA"/>
</dbReference>
<organism evidence="6 7">
    <name type="scientific">Polaribacter atrinae</name>
    <dbReference type="NCBI Taxonomy" id="1333662"/>
    <lineage>
        <taxon>Bacteria</taxon>
        <taxon>Pseudomonadati</taxon>
        <taxon>Bacteroidota</taxon>
        <taxon>Flavobacteriia</taxon>
        <taxon>Flavobacteriales</taxon>
        <taxon>Flavobacteriaceae</taxon>
    </lineage>
</organism>
<comment type="subunit">
    <text evidence="4">Part of the 30S ribosomal subunit. Forms a tight heterodimer with protein bS6.</text>
</comment>
<dbReference type="AlphaFoldDB" id="A0A176SYR8"/>
<dbReference type="PRINTS" id="PR00974">
    <property type="entry name" value="RIBOSOMALS18"/>
</dbReference>
<dbReference type="RefSeq" id="WP_068452452.1">
    <property type="nucleotide sequence ID" value="NZ_CANKUV010000015.1"/>
</dbReference>
<protein>
    <recommendedName>
        <fullName evidence="4">Small ribosomal subunit protein bS18</fullName>
    </recommendedName>
</protein>
<dbReference type="HAMAP" id="MF_00270">
    <property type="entry name" value="Ribosomal_bS18"/>
    <property type="match status" value="1"/>
</dbReference>
<evidence type="ECO:0000313" key="6">
    <source>
        <dbReference type="EMBL" id="OAD40739.1"/>
    </source>
</evidence>
<dbReference type="NCBIfam" id="TIGR00165">
    <property type="entry name" value="S18"/>
    <property type="match status" value="1"/>
</dbReference>
<evidence type="ECO:0000256" key="5">
    <source>
        <dbReference type="RuleBase" id="RU003910"/>
    </source>
</evidence>
<dbReference type="Pfam" id="PF01084">
    <property type="entry name" value="Ribosomal_S18"/>
    <property type="match status" value="1"/>
</dbReference>
<evidence type="ECO:0000256" key="1">
    <source>
        <dbReference type="ARBA" id="ARBA00005589"/>
    </source>
</evidence>
<evidence type="ECO:0000256" key="2">
    <source>
        <dbReference type="ARBA" id="ARBA00022980"/>
    </source>
</evidence>
<dbReference type="GO" id="GO:0022627">
    <property type="term" value="C:cytosolic small ribosomal subunit"/>
    <property type="evidence" value="ECO:0007669"/>
    <property type="project" value="TreeGrafter"/>
</dbReference>
<dbReference type="OrthoDB" id="9812008at2"/>
<dbReference type="Gene3D" id="4.10.640.10">
    <property type="entry name" value="Ribosomal protein S18"/>
    <property type="match status" value="1"/>
</dbReference>
<keyword evidence="3 4" id="KW-0687">Ribonucleoprotein</keyword>
<dbReference type="GO" id="GO:0003735">
    <property type="term" value="F:structural constituent of ribosome"/>
    <property type="evidence" value="ECO:0007669"/>
    <property type="project" value="InterPro"/>
</dbReference>
<dbReference type="PANTHER" id="PTHR13479">
    <property type="entry name" value="30S RIBOSOMAL PROTEIN S18"/>
    <property type="match status" value="1"/>
</dbReference>
<comment type="similarity">
    <text evidence="1 4 5">Belongs to the bacterial ribosomal protein bS18 family.</text>
</comment>
<gene>
    <name evidence="4" type="primary">rpsR</name>
    <name evidence="6" type="ORF">LPB303_15915</name>
</gene>
<dbReference type="InterPro" id="IPR036870">
    <property type="entry name" value="Ribosomal_bS18_sf"/>
</dbReference>
<proteinExistence type="inferred from homology"/>
<keyword evidence="4" id="KW-0694">RNA-binding</keyword>
<evidence type="ECO:0000313" key="7">
    <source>
        <dbReference type="Proteomes" id="UP000076923"/>
    </source>
</evidence>
<reference evidence="6 7" key="1">
    <citation type="submission" date="2016-02" db="EMBL/GenBank/DDBJ databases">
        <title>Draft genome sequence of Polaribacter atrinae KACC17473.</title>
        <authorList>
            <person name="Shin S.-K."/>
            <person name="Yi H."/>
        </authorList>
    </citation>
    <scope>NUCLEOTIDE SEQUENCE [LARGE SCALE GENOMIC DNA]</scope>
    <source>
        <strain evidence="6 7">KACC 17473</strain>
    </source>
</reference>
<keyword evidence="7" id="KW-1185">Reference proteome</keyword>
<accession>A0A176SYR8</accession>
<dbReference type="Proteomes" id="UP000076923">
    <property type="component" value="Unassembled WGS sequence"/>
</dbReference>
<sequence length="98" mass="11371">MASIEQQAKGGKSADVRYLTPLDIDTKKEAKYCRFKKKDIKYIDFKDADFLMYLVNEQGKILPRRLTGTSLKYQRKVAQAIKRARHLALMPYVGDMLK</sequence>
<dbReference type="SUPFAM" id="SSF46911">
    <property type="entry name" value="Ribosomal protein S18"/>
    <property type="match status" value="1"/>
</dbReference>
<evidence type="ECO:0000256" key="4">
    <source>
        <dbReference type="HAMAP-Rule" id="MF_00270"/>
    </source>
</evidence>
<dbReference type="GO" id="GO:0070181">
    <property type="term" value="F:small ribosomal subunit rRNA binding"/>
    <property type="evidence" value="ECO:0007669"/>
    <property type="project" value="TreeGrafter"/>
</dbReference>
<comment type="function">
    <text evidence="4">Binds as a heterodimer with protein bS6 to the central domain of the 16S rRNA, where it helps stabilize the platform of the 30S subunit.</text>
</comment>
<dbReference type="STRING" id="1333662.LPB303_15915"/>
<dbReference type="GO" id="GO:0006412">
    <property type="term" value="P:translation"/>
    <property type="evidence" value="ECO:0007669"/>
    <property type="project" value="UniProtKB-UniRule"/>
</dbReference>
<name>A0A176SYR8_9FLAO</name>
<dbReference type="InterPro" id="IPR001648">
    <property type="entry name" value="Ribosomal_bS18"/>
</dbReference>
<keyword evidence="4" id="KW-0699">rRNA-binding</keyword>
<dbReference type="PANTHER" id="PTHR13479:SF40">
    <property type="entry name" value="SMALL RIBOSOMAL SUBUNIT PROTEIN BS18M"/>
    <property type="match status" value="1"/>
</dbReference>
<keyword evidence="2 4" id="KW-0689">Ribosomal protein</keyword>